<accession>A0A6H5J6D0</accession>
<dbReference type="AlphaFoldDB" id="A0A6H5J6D0"/>
<dbReference type="EMBL" id="CADCXV010001391">
    <property type="protein sequence ID" value="CAB0044080.1"/>
    <property type="molecule type" value="Genomic_DNA"/>
</dbReference>
<reference evidence="1 2" key="1">
    <citation type="submission" date="2020-02" db="EMBL/GenBank/DDBJ databases">
        <authorList>
            <person name="Ferguson B K."/>
        </authorList>
    </citation>
    <scope>NUCLEOTIDE SEQUENCE [LARGE SCALE GENOMIC DNA]</scope>
</reference>
<name>A0A6H5J6D0_9HYME</name>
<proteinExistence type="predicted"/>
<gene>
    <name evidence="1" type="ORF">TBRA_LOCUS15668</name>
</gene>
<protein>
    <submittedName>
        <fullName evidence="1">Uncharacterized protein</fullName>
    </submittedName>
</protein>
<evidence type="ECO:0000313" key="1">
    <source>
        <dbReference type="EMBL" id="CAB0044080.1"/>
    </source>
</evidence>
<evidence type="ECO:0000313" key="2">
    <source>
        <dbReference type="Proteomes" id="UP000479190"/>
    </source>
</evidence>
<keyword evidence="2" id="KW-1185">Reference proteome</keyword>
<organism evidence="1 2">
    <name type="scientific">Trichogramma brassicae</name>
    <dbReference type="NCBI Taxonomy" id="86971"/>
    <lineage>
        <taxon>Eukaryota</taxon>
        <taxon>Metazoa</taxon>
        <taxon>Ecdysozoa</taxon>
        <taxon>Arthropoda</taxon>
        <taxon>Hexapoda</taxon>
        <taxon>Insecta</taxon>
        <taxon>Pterygota</taxon>
        <taxon>Neoptera</taxon>
        <taxon>Endopterygota</taxon>
        <taxon>Hymenoptera</taxon>
        <taxon>Apocrita</taxon>
        <taxon>Proctotrupomorpha</taxon>
        <taxon>Chalcidoidea</taxon>
        <taxon>Trichogrammatidae</taxon>
        <taxon>Trichogramma</taxon>
    </lineage>
</organism>
<dbReference type="Proteomes" id="UP000479190">
    <property type="component" value="Unassembled WGS sequence"/>
</dbReference>
<sequence>MPSSAAQCRQTRTWPPCRVNQPGTTTNAYVPHCSIPTLRSTTWCSCGTSRMVHQRHHLRGGTSTAWSCMLNLERLKLLIV</sequence>